<gene>
    <name evidence="1" type="ORF">ROV92_13255</name>
</gene>
<dbReference type="RefSeq" id="WP_312562702.1">
    <property type="nucleotide sequence ID" value="NZ_JAVSKO010000005.1"/>
</dbReference>
<proteinExistence type="predicted"/>
<organism evidence="1 2">
    <name type="scientific">Stenotrophomonas maltophilia</name>
    <name type="common">Pseudomonas maltophilia</name>
    <name type="synonym">Xanthomonas maltophilia</name>
    <dbReference type="NCBI Taxonomy" id="40324"/>
    <lineage>
        <taxon>Bacteria</taxon>
        <taxon>Pseudomonadati</taxon>
        <taxon>Pseudomonadota</taxon>
        <taxon>Gammaproteobacteria</taxon>
        <taxon>Lysobacterales</taxon>
        <taxon>Lysobacteraceae</taxon>
        <taxon>Stenotrophomonas</taxon>
        <taxon>Stenotrophomonas maltophilia group</taxon>
    </lineage>
</organism>
<dbReference type="EMBL" id="JAVSKO010000005">
    <property type="protein sequence ID" value="MDT3468951.1"/>
    <property type="molecule type" value="Genomic_DNA"/>
</dbReference>
<protein>
    <submittedName>
        <fullName evidence="1">Uncharacterized protein</fullName>
    </submittedName>
</protein>
<dbReference type="Proteomes" id="UP001251948">
    <property type="component" value="Unassembled WGS sequence"/>
</dbReference>
<accession>A0AAJ2JC27</accession>
<name>A0AAJ2JC27_STEMA</name>
<sequence>MNGESDVLKSLLEAQVKQLQKLQEMQRESLLISAVFTAFAEAVCLSHPDRDSLREAWDSAVSQMLAPLPLIGGFDSRAAQEAKNRIDSILRADP</sequence>
<evidence type="ECO:0000313" key="1">
    <source>
        <dbReference type="EMBL" id="MDT3468951.1"/>
    </source>
</evidence>
<reference evidence="1" key="1">
    <citation type="submission" date="2023-07" db="EMBL/GenBank/DDBJ databases">
        <title>Comparative genomics of clinical Stenotrophomonas maltophilia isolates reveals regions of diversity which correlate with colonization and persistence in vivo.</title>
        <authorList>
            <person name="Mcdaniel M.S."/>
            <person name="Swords W.E."/>
            <person name="Sumpter N.A."/>
            <person name="Lindgren N.R."/>
            <person name="Billiot C.E."/>
        </authorList>
    </citation>
    <scope>NUCLEOTIDE SEQUENCE</scope>
    <source>
        <strain evidence="1">Ism4</strain>
    </source>
</reference>
<comment type="caution">
    <text evidence="1">The sequence shown here is derived from an EMBL/GenBank/DDBJ whole genome shotgun (WGS) entry which is preliminary data.</text>
</comment>
<dbReference type="AlphaFoldDB" id="A0AAJ2JC27"/>
<evidence type="ECO:0000313" key="2">
    <source>
        <dbReference type="Proteomes" id="UP001251948"/>
    </source>
</evidence>